<dbReference type="SUPFAM" id="SSF63829">
    <property type="entry name" value="Calcium-dependent phosphotriesterase"/>
    <property type="match status" value="1"/>
</dbReference>
<dbReference type="Pfam" id="PF07494">
    <property type="entry name" value="Reg_prop"/>
    <property type="match status" value="1"/>
</dbReference>
<gene>
    <name evidence="4" type="ORF">SAMN02745131_02743</name>
</gene>
<evidence type="ECO:0000313" key="4">
    <source>
        <dbReference type="EMBL" id="SHF47761.1"/>
    </source>
</evidence>
<keyword evidence="2" id="KW-1133">Transmembrane helix</keyword>
<dbReference type="Gene3D" id="2.130.10.10">
    <property type="entry name" value="YVTN repeat-like/Quinoprotein amine dehydrogenase"/>
    <property type="match status" value="2"/>
</dbReference>
<reference evidence="4 5" key="1">
    <citation type="submission" date="2016-11" db="EMBL/GenBank/DDBJ databases">
        <authorList>
            <person name="Jaros S."/>
            <person name="Januszkiewicz K."/>
            <person name="Wedrychowicz H."/>
        </authorList>
    </citation>
    <scope>NUCLEOTIDE SEQUENCE [LARGE SCALE GENOMIC DNA]</scope>
    <source>
        <strain evidence="4 5">DSM 18119</strain>
    </source>
</reference>
<dbReference type="SUPFAM" id="SSF101898">
    <property type="entry name" value="NHL repeat"/>
    <property type="match status" value="1"/>
</dbReference>
<keyword evidence="2" id="KW-0472">Membrane</keyword>
<evidence type="ECO:0000256" key="1">
    <source>
        <dbReference type="ARBA" id="ARBA00022553"/>
    </source>
</evidence>
<dbReference type="Gene3D" id="6.10.250.2870">
    <property type="match status" value="1"/>
</dbReference>
<dbReference type="PANTHER" id="PTHR43547">
    <property type="entry name" value="TWO-COMPONENT HISTIDINE KINASE"/>
    <property type="match status" value="1"/>
</dbReference>
<dbReference type="InterPro" id="IPR013783">
    <property type="entry name" value="Ig-like_fold"/>
</dbReference>
<feature type="transmembrane region" description="Helical" evidence="2">
    <location>
        <begin position="26"/>
        <end position="50"/>
    </location>
</feature>
<keyword evidence="2" id="KW-0812">Transmembrane</keyword>
<dbReference type="STRING" id="1121884.SAMN02745131_02743"/>
<dbReference type="AlphaFoldDB" id="A0A1M5BZA4"/>
<dbReference type="Proteomes" id="UP000184048">
    <property type="component" value="Unassembled WGS sequence"/>
</dbReference>
<organism evidence="4 5">
    <name type="scientific">Flavisolibacter ginsengisoli DSM 18119</name>
    <dbReference type="NCBI Taxonomy" id="1121884"/>
    <lineage>
        <taxon>Bacteria</taxon>
        <taxon>Pseudomonadati</taxon>
        <taxon>Bacteroidota</taxon>
        <taxon>Chitinophagia</taxon>
        <taxon>Chitinophagales</taxon>
        <taxon>Chitinophagaceae</taxon>
        <taxon>Flavisolibacter</taxon>
    </lineage>
</organism>
<name>A0A1M5BZA4_9BACT</name>
<dbReference type="InterPro" id="IPR011123">
    <property type="entry name" value="Y_Y_Y"/>
</dbReference>
<dbReference type="EMBL" id="FQUU01000011">
    <property type="protein sequence ID" value="SHF47761.1"/>
    <property type="molecule type" value="Genomic_DNA"/>
</dbReference>
<accession>A0A1M5BZA4</accession>
<dbReference type="InterPro" id="IPR011110">
    <property type="entry name" value="Reg_prop"/>
</dbReference>
<dbReference type="GO" id="GO:0000155">
    <property type="term" value="F:phosphorelay sensor kinase activity"/>
    <property type="evidence" value="ECO:0007669"/>
    <property type="project" value="TreeGrafter"/>
</dbReference>
<keyword evidence="5" id="KW-1185">Reference proteome</keyword>
<sequence>MIIVINCNYVGMKYSCIIFLRIKFEIIILAALVRFVNSVILLLFLTVTAYSQHARQYSFKHFSVSNGLASNTVSATIQDDQGYMWFATVNGLQRYDGNGFITFKSNEKDPHAIPSTHIITLFLDNKKRLWLYGDNQKVGIFDTRKFIFKEVSVQDKKPFYDPVSFRQLPTGELILKAYGLLYEYSEKENFFAPARLIGGLPHNWVLNDIYWDTARKRYWISCDSGLVQYDPQSKHVNYRGHNVDNDPVIEAFKNQLKPFGAFSDAHSNLVFVYWPPTQGAPEIKRYNQETKKTESFKLWSQLGYHEINGFLLQRNGRLWVYGMPFFMEWTEEKQPFILLSGENLDEPKIKYDYAYQAFEDRESNIWISTDNGVFLFNPDAQIFNTYGLVGPGDKATKERPVQAVIQLKDDRIFVGTWGSSGIYCFDKNFNPIPLPSCMKEKGKYYTVWDMAVNSKTGELWITLQAGGLVIYNPKTNKLFESYPEIFSKSTIRQIDEDTSGNMWFGTQNGKVIKWDIDKANGDPSKGYELVCQTTMVYKVHFDYQGFIWVGTFGDGLLKIDTRTKRIVKRFTKESVEGERIFNNFPSDMTYYNDTTLIVTGGAINIVNTRTNKVSFLSDVDGLPSNTAESIEKDDNGILWVGMTNGICRVNLSKKLISYYDRRDGIAYDKFAKTGVQELNDGRLVFFTDHNFLVFNPSIFTQRNKPYKPYLTSFMLGGKALSMDSLSKAGKVILNYDNTSIGINFSALSYLQQTKLHYYYRLEGADKDWIHADKPSEALYNYLAPGSYTFQVKTENTDGITSSEIASFLIIVRPPFWSTWWFYGLVILLIITILYVLDKERINKRASLRQMRRQIAGNLHQEISRTLNNINVLSEIAKIKADKNIEQSKDFITQISSKSRYMMEAMDDMLWSIDPQNDSMKKTILRIKELTEGLRSSYDVDIDLIVDHKVQLLELDMKFRHDIFFFYKEALTYMLENICCNQIFVNINQVKSKMMVEILSECDESTADFKSRFQKAMHKRSENLSANMEVTTDNKSISVVLLVNLKS</sequence>
<dbReference type="PANTHER" id="PTHR43547:SF2">
    <property type="entry name" value="HYBRID SIGNAL TRANSDUCTION HISTIDINE KINASE C"/>
    <property type="match status" value="1"/>
</dbReference>
<feature type="transmembrane region" description="Helical" evidence="2">
    <location>
        <begin position="819"/>
        <end position="836"/>
    </location>
</feature>
<keyword evidence="1" id="KW-0597">Phosphoprotein</keyword>
<feature type="domain" description="Two component regulator three Y" evidence="3">
    <location>
        <begin position="752"/>
        <end position="811"/>
    </location>
</feature>
<proteinExistence type="predicted"/>
<dbReference type="Pfam" id="PF07495">
    <property type="entry name" value="Y_Y_Y"/>
    <property type="match status" value="1"/>
</dbReference>
<evidence type="ECO:0000259" key="3">
    <source>
        <dbReference type="Pfam" id="PF07495"/>
    </source>
</evidence>
<evidence type="ECO:0000313" key="5">
    <source>
        <dbReference type="Proteomes" id="UP000184048"/>
    </source>
</evidence>
<evidence type="ECO:0000256" key="2">
    <source>
        <dbReference type="SAM" id="Phobius"/>
    </source>
</evidence>
<dbReference type="InterPro" id="IPR015943">
    <property type="entry name" value="WD40/YVTN_repeat-like_dom_sf"/>
</dbReference>
<protein>
    <submittedName>
        <fullName evidence="4">Ligand-binding sensor domain-containing protein</fullName>
    </submittedName>
</protein>
<dbReference type="Gene3D" id="2.60.40.10">
    <property type="entry name" value="Immunoglobulins"/>
    <property type="match status" value="1"/>
</dbReference>